<sequence>MKSMSLCCFSAFFFCFMIASESVQEKSELSIRQDPERCDDYAAFCHDDNDQCCDCLGQTPIRSGGVGDEDNDGCYLRVLPCCLLGILLGEGVGSNDTSGCADEAVYCSDENDHCCRCAGINPIRTGGPGDEDKDAVDEEENDDKND</sequence>
<comment type="caution">
    <text evidence="3">The sequence shown here is derived from an EMBL/GenBank/DDBJ whole genome shotgun (WGS) entry which is preliminary data.</text>
</comment>
<organism evidence="3 4">
    <name type="scientific">Armadillidium nasatum</name>
    <dbReference type="NCBI Taxonomy" id="96803"/>
    <lineage>
        <taxon>Eukaryota</taxon>
        <taxon>Metazoa</taxon>
        <taxon>Ecdysozoa</taxon>
        <taxon>Arthropoda</taxon>
        <taxon>Crustacea</taxon>
        <taxon>Multicrustacea</taxon>
        <taxon>Malacostraca</taxon>
        <taxon>Eumalacostraca</taxon>
        <taxon>Peracarida</taxon>
        <taxon>Isopoda</taxon>
        <taxon>Oniscidea</taxon>
        <taxon>Crinocheta</taxon>
        <taxon>Armadillidiidae</taxon>
        <taxon>Armadillidium</taxon>
    </lineage>
</organism>
<evidence type="ECO:0000256" key="2">
    <source>
        <dbReference type="SAM" id="SignalP"/>
    </source>
</evidence>
<feature type="compositionally biased region" description="Acidic residues" evidence="1">
    <location>
        <begin position="129"/>
        <end position="146"/>
    </location>
</feature>
<keyword evidence="4" id="KW-1185">Reference proteome</keyword>
<gene>
    <name evidence="3" type="ORF">Anas_04719</name>
</gene>
<evidence type="ECO:0000256" key="1">
    <source>
        <dbReference type="SAM" id="MobiDB-lite"/>
    </source>
</evidence>
<proteinExistence type="predicted"/>
<protein>
    <submittedName>
        <fullName evidence="3">Uncharacterized protein</fullName>
    </submittedName>
</protein>
<dbReference type="EMBL" id="SEYY01024356">
    <property type="protein sequence ID" value="KAB7494190.1"/>
    <property type="molecule type" value="Genomic_DNA"/>
</dbReference>
<feature type="region of interest" description="Disordered" evidence="1">
    <location>
        <begin position="124"/>
        <end position="146"/>
    </location>
</feature>
<keyword evidence="2" id="KW-0732">Signal</keyword>
<dbReference type="OrthoDB" id="10305015at2759"/>
<feature type="chain" id="PRO_5024319736" evidence="2">
    <location>
        <begin position="23"/>
        <end position="146"/>
    </location>
</feature>
<dbReference type="Proteomes" id="UP000326759">
    <property type="component" value="Unassembled WGS sequence"/>
</dbReference>
<evidence type="ECO:0000313" key="4">
    <source>
        <dbReference type="Proteomes" id="UP000326759"/>
    </source>
</evidence>
<name>A0A5N5SKH1_9CRUS</name>
<feature type="signal peptide" evidence="2">
    <location>
        <begin position="1"/>
        <end position="22"/>
    </location>
</feature>
<evidence type="ECO:0000313" key="3">
    <source>
        <dbReference type="EMBL" id="KAB7494190.1"/>
    </source>
</evidence>
<reference evidence="3 4" key="1">
    <citation type="journal article" date="2019" name="PLoS Biol.">
        <title>Sex chromosomes control vertical transmission of feminizing Wolbachia symbionts in an isopod.</title>
        <authorList>
            <person name="Becking T."/>
            <person name="Chebbi M.A."/>
            <person name="Giraud I."/>
            <person name="Moumen B."/>
            <person name="Laverre T."/>
            <person name="Caubet Y."/>
            <person name="Peccoud J."/>
            <person name="Gilbert C."/>
            <person name="Cordaux R."/>
        </authorList>
    </citation>
    <scope>NUCLEOTIDE SEQUENCE [LARGE SCALE GENOMIC DNA]</scope>
    <source>
        <strain evidence="3">ANa2</strain>
        <tissue evidence="3">Whole body excluding digestive tract and cuticle</tissue>
    </source>
</reference>
<accession>A0A5N5SKH1</accession>
<dbReference type="AlphaFoldDB" id="A0A5N5SKH1"/>